<gene>
    <name evidence="2" type="ORF">DDT42_00059</name>
</gene>
<keyword evidence="1" id="KW-0812">Transmembrane</keyword>
<accession>A0A9E2BEW4</accession>
<dbReference type="EMBL" id="QLTW01000001">
    <property type="protein sequence ID" value="MBT9144227.1"/>
    <property type="molecule type" value="Genomic_DNA"/>
</dbReference>
<organism evidence="2 3">
    <name type="scientific">Psychracetigena formicireducens</name>
    <dbReference type="NCBI Taxonomy" id="2986056"/>
    <lineage>
        <taxon>Bacteria</taxon>
        <taxon>Bacillati</taxon>
        <taxon>Candidatus Lithacetigenota</taxon>
        <taxon>Candidatus Psychracetigena</taxon>
    </lineage>
</organism>
<reference evidence="2 3" key="1">
    <citation type="journal article" date="2021" name="bioRxiv">
        <title>Unique metabolic strategies in Hadean analogues reveal hints for primordial physiology.</title>
        <authorList>
            <person name="Nobu M.K."/>
            <person name="Nakai R."/>
            <person name="Tamazawa S."/>
            <person name="Mori H."/>
            <person name="Toyoda A."/>
            <person name="Ijiri A."/>
            <person name="Suzuki S."/>
            <person name="Kurokawa K."/>
            <person name="Kamagata Y."/>
            <person name="Tamaki H."/>
        </authorList>
    </citation>
    <scope>NUCLEOTIDE SEQUENCE [LARGE SCALE GENOMIC DNA]</scope>
    <source>
        <strain evidence="2">BS525</strain>
    </source>
</reference>
<dbReference type="Proteomes" id="UP000811545">
    <property type="component" value="Unassembled WGS sequence"/>
</dbReference>
<feature type="transmembrane region" description="Helical" evidence="1">
    <location>
        <begin position="12"/>
        <end position="35"/>
    </location>
</feature>
<sequence>MPTPLINNKGTIILITMILSFLVMLLLTSFATLLIQEAQVLTYLKDSLKVQSSLMSGLELGLYQIINKNIVSFNKNYDLNGVKLNLNINNNPVQTIRVTGEVNRAKRQLTVIGEVFNLLDFVFITENLESDKQLNIIGKGLSKISNKTDSSLITNNFRPLTSSILKMDLSNPGSDYFVYNDMMSLLSDSQRVSFTHTGNSLQINFLEKEPGLPDVFVINNPNLLLNGTLTLKGSSNGTIIILNQDFHTSYPLEFDKIMLIIKDKAFFKGDVSGNGVLIAEEFNFSNSVHFNGMIIAKNLKFERQTTLVNNKAVYEKFEHLLVKKLFIFKEWRYQP</sequence>
<keyword evidence="1" id="KW-1133">Transmembrane helix</keyword>
<proteinExistence type="predicted"/>
<evidence type="ECO:0000256" key="1">
    <source>
        <dbReference type="SAM" id="Phobius"/>
    </source>
</evidence>
<comment type="caution">
    <text evidence="2">The sequence shown here is derived from an EMBL/GenBank/DDBJ whole genome shotgun (WGS) entry which is preliminary data.</text>
</comment>
<protein>
    <submittedName>
        <fullName evidence="2">Uncharacterized protein</fullName>
    </submittedName>
</protein>
<name>A0A9E2BEW4_PSYF1</name>
<evidence type="ECO:0000313" key="3">
    <source>
        <dbReference type="Proteomes" id="UP000811545"/>
    </source>
</evidence>
<dbReference type="AlphaFoldDB" id="A0A9E2BEW4"/>
<keyword evidence="1" id="KW-0472">Membrane</keyword>
<evidence type="ECO:0000313" key="2">
    <source>
        <dbReference type="EMBL" id="MBT9144227.1"/>
    </source>
</evidence>